<sequence>MGAFDGWNYYFDSKNMIDYFFDYTDINGEVIDSLSGDMVCHGFLTTLEKLFPSLPAKYGNEPISIKTFEQLLGLSFSKLYPDDEEDNAYFSIISSKKLAIIIYTDENIKLPSDSGISVVEDTN</sequence>
<name>A0A644XTM5_9ZZZZ</name>
<protein>
    <submittedName>
        <fullName evidence="1">Uncharacterized protein</fullName>
    </submittedName>
</protein>
<dbReference type="EMBL" id="VSSQ01003199">
    <property type="protein sequence ID" value="MPM19562.1"/>
    <property type="molecule type" value="Genomic_DNA"/>
</dbReference>
<gene>
    <name evidence="1" type="ORF">SDC9_65988</name>
</gene>
<evidence type="ECO:0000313" key="1">
    <source>
        <dbReference type="EMBL" id="MPM19562.1"/>
    </source>
</evidence>
<accession>A0A644XTM5</accession>
<dbReference type="AlphaFoldDB" id="A0A644XTM5"/>
<proteinExistence type="predicted"/>
<reference evidence="1" key="1">
    <citation type="submission" date="2019-08" db="EMBL/GenBank/DDBJ databases">
        <authorList>
            <person name="Kucharzyk K."/>
            <person name="Murdoch R.W."/>
            <person name="Higgins S."/>
            <person name="Loffler F."/>
        </authorList>
    </citation>
    <scope>NUCLEOTIDE SEQUENCE</scope>
</reference>
<comment type="caution">
    <text evidence="1">The sequence shown here is derived from an EMBL/GenBank/DDBJ whole genome shotgun (WGS) entry which is preliminary data.</text>
</comment>
<organism evidence="1">
    <name type="scientific">bioreactor metagenome</name>
    <dbReference type="NCBI Taxonomy" id="1076179"/>
    <lineage>
        <taxon>unclassified sequences</taxon>
        <taxon>metagenomes</taxon>
        <taxon>ecological metagenomes</taxon>
    </lineage>
</organism>